<dbReference type="RefSeq" id="XP_028881454.1">
    <property type="nucleotide sequence ID" value="XM_029027234.1"/>
</dbReference>
<feature type="region of interest" description="Disordered" evidence="1">
    <location>
        <begin position="1"/>
        <end position="80"/>
    </location>
</feature>
<sequence length="164" mass="18873">MALLKWNKRGPNMERMLGRRLRPPPLRPSGKITGRDQRRPTTQQTKEGVLGEKREGEKETKARRLFSKAPNDHSSEPKRAIARESPTLFGVLRNTRREGKEPFGEHPHTPLPVCVMNSAALFSHCGVFFFLRMPSLRISLALFVLLLFYLSFAPVAACNWHWRR</sequence>
<dbReference type="VEuPathDB" id="TriTrypDB:TM35_000221870"/>
<protein>
    <recommendedName>
        <fullName evidence="5">Transmembrane protein</fullName>
    </recommendedName>
</protein>
<comment type="caution">
    <text evidence="3">The sequence shown here is derived from an EMBL/GenBank/DDBJ whole genome shotgun (WGS) entry which is preliminary data.</text>
</comment>
<accession>A0A1X0NS59</accession>
<keyword evidence="2" id="KW-0812">Transmembrane</keyword>
<gene>
    <name evidence="3" type="ORF">TM35_000221870</name>
</gene>
<proteinExistence type="predicted"/>
<evidence type="ECO:0000256" key="2">
    <source>
        <dbReference type="SAM" id="Phobius"/>
    </source>
</evidence>
<reference evidence="3 4" key="1">
    <citation type="submission" date="2017-03" db="EMBL/GenBank/DDBJ databases">
        <title>An alternative strategy for trypanosome survival in the mammalian bloodstream revealed through genome and transcriptome analysis of the ubiquitous bovine parasite Trypanosoma (Megatrypanum) theileri.</title>
        <authorList>
            <person name="Kelly S."/>
            <person name="Ivens A."/>
            <person name="Mott A."/>
            <person name="O'Neill E."/>
            <person name="Emms D."/>
            <person name="Macleod O."/>
            <person name="Voorheis P."/>
            <person name="Matthews J."/>
            <person name="Matthews K."/>
            <person name="Carrington M."/>
        </authorList>
    </citation>
    <scope>NUCLEOTIDE SEQUENCE [LARGE SCALE GENOMIC DNA]</scope>
    <source>
        <strain evidence="3">Edinburgh</strain>
    </source>
</reference>
<evidence type="ECO:0000256" key="1">
    <source>
        <dbReference type="SAM" id="MobiDB-lite"/>
    </source>
</evidence>
<dbReference type="Proteomes" id="UP000192257">
    <property type="component" value="Unassembled WGS sequence"/>
</dbReference>
<keyword evidence="2" id="KW-0472">Membrane</keyword>
<evidence type="ECO:0000313" key="3">
    <source>
        <dbReference type="EMBL" id="ORC87388.1"/>
    </source>
</evidence>
<keyword evidence="2" id="KW-1133">Transmembrane helix</keyword>
<feature type="compositionally biased region" description="Basic and acidic residues" evidence="1">
    <location>
        <begin position="49"/>
        <end position="62"/>
    </location>
</feature>
<organism evidence="3 4">
    <name type="scientific">Trypanosoma theileri</name>
    <dbReference type="NCBI Taxonomy" id="67003"/>
    <lineage>
        <taxon>Eukaryota</taxon>
        <taxon>Discoba</taxon>
        <taxon>Euglenozoa</taxon>
        <taxon>Kinetoplastea</taxon>
        <taxon>Metakinetoplastina</taxon>
        <taxon>Trypanosomatida</taxon>
        <taxon>Trypanosomatidae</taxon>
        <taxon>Trypanosoma</taxon>
    </lineage>
</organism>
<dbReference type="GeneID" id="39987014"/>
<feature type="transmembrane region" description="Helical" evidence="2">
    <location>
        <begin position="138"/>
        <end position="162"/>
    </location>
</feature>
<dbReference type="EMBL" id="NBCO01000022">
    <property type="protein sequence ID" value="ORC87388.1"/>
    <property type="molecule type" value="Genomic_DNA"/>
</dbReference>
<feature type="compositionally biased region" description="Basic and acidic residues" evidence="1">
    <location>
        <begin position="70"/>
        <end position="80"/>
    </location>
</feature>
<evidence type="ECO:0008006" key="5">
    <source>
        <dbReference type="Google" id="ProtNLM"/>
    </source>
</evidence>
<dbReference type="AlphaFoldDB" id="A0A1X0NS59"/>
<evidence type="ECO:0000313" key="4">
    <source>
        <dbReference type="Proteomes" id="UP000192257"/>
    </source>
</evidence>
<name>A0A1X0NS59_9TRYP</name>
<keyword evidence="4" id="KW-1185">Reference proteome</keyword>